<reference evidence="2 3" key="1">
    <citation type="submission" date="2016-10" db="EMBL/GenBank/DDBJ databases">
        <authorList>
            <person name="de Groot N.N."/>
        </authorList>
    </citation>
    <scope>NUCLEOTIDE SEQUENCE [LARGE SCALE GENOMIC DNA]</scope>
    <source>
        <strain evidence="2 3">S5-249</strain>
    </source>
</reference>
<dbReference type="RefSeq" id="WP_093316827.1">
    <property type="nucleotide sequence ID" value="NZ_FOZG01000003.1"/>
</dbReference>
<name>A0A1I6M885_9SPHN</name>
<evidence type="ECO:0000256" key="1">
    <source>
        <dbReference type="SAM" id="MobiDB-lite"/>
    </source>
</evidence>
<dbReference type="OrthoDB" id="7571144at2"/>
<evidence type="ECO:0000313" key="2">
    <source>
        <dbReference type="EMBL" id="SFS11867.1"/>
    </source>
</evidence>
<organism evidence="2 3">
    <name type="scientific">Sphingomonas jatrophae</name>
    <dbReference type="NCBI Taxonomy" id="1166337"/>
    <lineage>
        <taxon>Bacteria</taxon>
        <taxon>Pseudomonadati</taxon>
        <taxon>Pseudomonadota</taxon>
        <taxon>Alphaproteobacteria</taxon>
        <taxon>Sphingomonadales</taxon>
        <taxon>Sphingomonadaceae</taxon>
        <taxon>Sphingomonas</taxon>
    </lineage>
</organism>
<feature type="region of interest" description="Disordered" evidence="1">
    <location>
        <begin position="1"/>
        <end position="23"/>
    </location>
</feature>
<dbReference type="Proteomes" id="UP000198824">
    <property type="component" value="Unassembled WGS sequence"/>
</dbReference>
<evidence type="ECO:0000313" key="3">
    <source>
        <dbReference type="Proteomes" id="UP000198824"/>
    </source>
</evidence>
<keyword evidence="3" id="KW-1185">Reference proteome</keyword>
<gene>
    <name evidence="2" type="ORF">SAMN05192580_3647</name>
</gene>
<protein>
    <submittedName>
        <fullName evidence="2">Uncharacterized protein</fullName>
    </submittedName>
</protein>
<accession>A0A1I6M885</accession>
<dbReference type="STRING" id="1166337.SAMN05192580_3647"/>
<sequence length="79" mass="8376">MDVTGRESAAAGEGERRLPPNLQASVDRHSRHLAELAANLRAAGIGEDVIDASVRDLVGSYQAELTAAMRVVVQGQDHV</sequence>
<proteinExistence type="predicted"/>
<dbReference type="EMBL" id="FOZG01000003">
    <property type="protein sequence ID" value="SFS11867.1"/>
    <property type="molecule type" value="Genomic_DNA"/>
</dbReference>
<dbReference type="AlphaFoldDB" id="A0A1I6M885"/>